<sequence length="271" mass="31887">MKRYILFFILILFQTIASSQLNCELFKDDSECYKACQHYNQESQHQQGSYASQKHLSEAIDLCPTLSNAYFEKSVAFLKRGKFIQWKELMDKAVELNPEQHLSDRAWAQYAFLHNYEETIKDLNRLMELKGIPFIGVGQNGDYDLRIVLALSYKLTGQKKKAIEIIETAMADKDYYVGLYDNLHLGILYLENNQLERAIKSFENQIKENELAEAYYYLGKTYLALKNKTEATLNIDKALELYKSNRKMFSRYYQFTDQIYEQDIIDLKKLI</sequence>
<dbReference type="EMBL" id="CP032050">
    <property type="protein sequence ID" value="AYN67316.1"/>
    <property type="molecule type" value="Genomic_DNA"/>
</dbReference>
<dbReference type="InterPro" id="IPR019734">
    <property type="entry name" value="TPR_rpt"/>
</dbReference>
<keyword evidence="4" id="KW-0175">Coiled coil</keyword>
<dbReference type="PROSITE" id="PS50005">
    <property type="entry name" value="TPR"/>
    <property type="match status" value="2"/>
</dbReference>
<keyword evidence="2 3" id="KW-0802">TPR repeat</keyword>
<name>A0A3G2L541_9FLAO</name>
<dbReference type="InterPro" id="IPR050498">
    <property type="entry name" value="Ycf3"/>
</dbReference>
<dbReference type="SUPFAM" id="SSF48452">
    <property type="entry name" value="TPR-like"/>
    <property type="match status" value="1"/>
</dbReference>
<evidence type="ECO:0000256" key="4">
    <source>
        <dbReference type="SAM" id="Coils"/>
    </source>
</evidence>
<feature type="chain" id="PRO_5018059176" description="Tetratricopeptide repeat protein" evidence="5">
    <location>
        <begin position="20"/>
        <end position="271"/>
    </location>
</feature>
<evidence type="ECO:0000256" key="3">
    <source>
        <dbReference type="PROSITE-ProRule" id="PRU00339"/>
    </source>
</evidence>
<feature type="repeat" description="TPR" evidence="3">
    <location>
        <begin position="212"/>
        <end position="245"/>
    </location>
</feature>
<dbReference type="InterPro" id="IPR011990">
    <property type="entry name" value="TPR-like_helical_dom_sf"/>
</dbReference>
<dbReference type="Pfam" id="PF13181">
    <property type="entry name" value="TPR_8"/>
    <property type="match status" value="2"/>
</dbReference>
<evidence type="ECO:0000256" key="1">
    <source>
        <dbReference type="ARBA" id="ARBA00022737"/>
    </source>
</evidence>
<proteinExistence type="predicted"/>
<dbReference type="RefSeq" id="WP_121848337.1">
    <property type="nucleotide sequence ID" value="NZ_CP032050.1"/>
</dbReference>
<dbReference type="OrthoDB" id="935812at2"/>
<dbReference type="AlphaFoldDB" id="A0A3G2L541"/>
<dbReference type="PANTHER" id="PTHR44858:SF1">
    <property type="entry name" value="UDP-N-ACETYLGLUCOSAMINE--PEPTIDE N-ACETYLGLUCOSAMINYLTRANSFERASE SPINDLY-RELATED"/>
    <property type="match status" value="1"/>
</dbReference>
<evidence type="ECO:0000256" key="2">
    <source>
        <dbReference type="ARBA" id="ARBA00022803"/>
    </source>
</evidence>
<evidence type="ECO:0000313" key="7">
    <source>
        <dbReference type="Proteomes" id="UP000276309"/>
    </source>
</evidence>
<keyword evidence="5" id="KW-0732">Signal</keyword>
<organism evidence="6 7">
    <name type="scientific">Euzebyella marina</name>
    <dbReference type="NCBI Taxonomy" id="1761453"/>
    <lineage>
        <taxon>Bacteria</taxon>
        <taxon>Pseudomonadati</taxon>
        <taxon>Bacteroidota</taxon>
        <taxon>Flavobacteriia</taxon>
        <taxon>Flavobacteriales</taxon>
        <taxon>Flavobacteriaceae</taxon>
        <taxon>Euzebyella</taxon>
    </lineage>
</organism>
<dbReference type="Proteomes" id="UP000276309">
    <property type="component" value="Chromosome"/>
</dbReference>
<evidence type="ECO:0000313" key="6">
    <source>
        <dbReference type="EMBL" id="AYN67316.1"/>
    </source>
</evidence>
<evidence type="ECO:0008006" key="8">
    <source>
        <dbReference type="Google" id="ProtNLM"/>
    </source>
</evidence>
<gene>
    <name evidence="6" type="ORF">D1013_08025</name>
</gene>
<dbReference type="PANTHER" id="PTHR44858">
    <property type="entry name" value="TETRATRICOPEPTIDE REPEAT PROTEIN 6"/>
    <property type="match status" value="1"/>
</dbReference>
<feature type="coiled-coil region" evidence="4">
    <location>
        <begin position="185"/>
        <end position="212"/>
    </location>
</feature>
<feature type="repeat" description="TPR" evidence="3">
    <location>
        <begin position="67"/>
        <end position="100"/>
    </location>
</feature>
<keyword evidence="1" id="KW-0677">Repeat</keyword>
<dbReference type="SMART" id="SM00028">
    <property type="entry name" value="TPR"/>
    <property type="match status" value="3"/>
</dbReference>
<keyword evidence="7" id="KW-1185">Reference proteome</keyword>
<dbReference type="KEGG" id="emar:D1013_08025"/>
<protein>
    <recommendedName>
        <fullName evidence="8">Tetratricopeptide repeat protein</fullName>
    </recommendedName>
</protein>
<accession>A0A3G2L541</accession>
<dbReference type="Gene3D" id="1.25.40.10">
    <property type="entry name" value="Tetratricopeptide repeat domain"/>
    <property type="match status" value="2"/>
</dbReference>
<reference evidence="6 7" key="1">
    <citation type="submission" date="2018-08" db="EMBL/GenBank/DDBJ databases">
        <title>The reduced genetic potential of extracellular carbohydrate catabolism in Euzebyella marina RN62, a Flavobacteriia bacterium isolated from the hadal water.</title>
        <authorList>
            <person name="Xue C."/>
        </authorList>
    </citation>
    <scope>NUCLEOTIDE SEQUENCE [LARGE SCALE GENOMIC DNA]</scope>
    <source>
        <strain evidence="6 7">RN62</strain>
    </source>
</reference>
<feature type="signal peptide" evidence="5">
    <location>
        <begin position="1"/>
        <end position="19"/>
    </location>
</feature>
<evidence type="ECO:0000256" key="5">
    <source>
        <dbReference type="SAM" id="SignalP"/>
    </source>
</evidence>